<evidence type="ECO:0000313" key="12">
    <source>
        <dbReference type="Proteomes" id="UP001458880"/>
    </source>
</evidence>
<proteinExistence type="inferred from homology"/>
<keyword evidence="4 9" id="KW-0378">Hydrolase</keyword>
<feature type="chain" id="PRO_5043441365" description="beta-glucosidase" evidence="10">
    <location>
        <begin position="22"/>
        <end position="512"/>
    </location>
</feature>
<evidence type="ECO:0000256" key="2">
    <source>
        <dbReference type="ARBA" id="ARBA00011738"/>
    </source>
</evidence>
<keyword evidence="6 9" id="KW-0326">Glycosidase</keyword>
<dbReference type="InterPro" id="IPR001360">
    <property type="entry name" value="Glyco_hydro_1"/>
</dbReference>
<name>A0AAW1ID16_POPJA</name>
<dbReference type="InterPro" id="IPR018120">
    <property type="entry name" value="Glyco_hydro_1_AS"/>
</dbReference>
<evidence type="ECO:0000256" key="9">
    <source>
        <dbReference type="RuleBase" id="RU004468"/>
    </source>
</evidence>
<keyword evidence="10" id="KW-0732">Signal</keyword>
<dbReference type="PANTHER" id="PTHR10353:SF36">
    <property type="entry name" value="LP05116P"/>
    <property type="match status" value="1"/>
</dbReference>
<gene>
    <name evidence="11" type="ORF">QE152_g36577</name>
</gene>
<evidence type="ECO:0000256" key="5">
    <source>
        <dbReference type="ARBA" id="ARBA00023180"/>
    </source>
</evidence>
<evidence type="ECO:0000256" key="1">
    <source>
        <dbReference type="ARBA" id="ARBA00010838"/>
    </source>
</evidence>
<evidence type="ECO:0000256" key="10">
    <source>
        <dbReference type="SAM" id="SignalP"/>
    </source>
</evidence>
<dbReference type="PROSITE" id="PS00653">
    <property type="entry name" value="GLYCOSYL_HYDROL_F1_2"/>
    <property type="match status" value="1"/>
</dbReference>
<protein>
    <recommendedName>
        <fullName evidence="3">beta-glucosidase</fullName>
        <ecNumber evidence="3">3.2.1.21</ecNumber>
    </recommendedName>
</protein>
<dbReference type="PROSITE" id="PS00572">
    <property type="entry name" value="GLYCOSYL_HYDROL_F1_1"/>
    <property type="match status" value="1"/>
</dbReference>
<dbReference type="PANTHER" id="PTHR10353">
    <property type="entry name" value="GLYCOSYL HYDROLASE"/>
    <property type="match status" value="1"/>
</dbReference>
<comment type="subunit">
    <text evidence="2">Homodimer.</text>
</comment>
<dbReference type="GO" id="GO:0008422">
    <property type="term" value="F:beta-glucosidase activity"/>
    <property type="evidence" value="ECO:0007669"/>
    <property type="project" value="TreeGrafter"/>
</dbReference>
<feature type="signal peptide" evidence="10">
    <location>
        <begin position="1"/>
        <end position="21"/>
    </location>
</feature>
<organism evidence="11 12">
    <name type="scientific">Popillia japonica</name>
    <name type="common">Japanese beetle</name>
    <dbReference type="NCBI Taxonomy" id="7064"/>
    <lineage>
        <taxon>Eukaryota</taxon>
        <taxon>Metazoa</taxon>
        <taxon>Ecdysozoa</taxon>
        <taxon>Arthropoda</taxon>
        <taxon>Hexapoda</taxon>
        <taxon>Insecta</taxon>
        <taxon>Pterygota</taxon>
        <taxon>Neoptera</taxon>
        <taxon>Endopterygota</taxon>
        <taxon>Coleoptera</taxon>
        <taxon>Polyphaga</taxon>
        <taxon>Scarabaeiformia</taxon>
        <taxon>Scarabaeidae</taxon>
        <taxon>Rutelinae</taxon>
        <taxon>Popillia</taxon>
    </lineage>
</organism>
<sequence length="512" mass="59281">MINFTTFVVFCFCLYESFSYCKEYTFPNNFKFGVATAAYQVEGAWNTGGKGENIWDHMTHTNPSSILDRSNGDIACDSYHKIKEDVRLLKNLGVDFYRFSISWSRILPSGKTDHINPDGIRYYNELIDELLANDIKPFVTMHHYDLPQPLQEEEGGFLNLKLADYFEDYADVLYKNFGDRVRDWTTFNQPTLICFLGYSGEFIAPMITRKDGGYLCGHTLLIAHAKAYHLYNKRYRASQKGRIGIVQNIFWFEPRTNNIEDLQAAEAANEFNFGWFANPIFSKEGDYPQIMKENIEYASKQEALPKSRLPEFTQEEIELIKGSADFLGVNHYTTFYCSPVEDKSIEIGLFYIPDMNTNCIVDKTAEGSSSSWLKVKPTGFRKALNWIKQQYDNPEVIILENGISDAGNLLNDCLRVNYYNLYLTEMLKAIHEDGCNVSGYAAWSFMDNFEWRSGYTQKFGLYSVDFDDPARPRTPKMSAFVFKNIIRERKINWTYTPDGFRPCERSKIKEEL</sequence>
<dbReference type="EMBL" id="JASPKY010000654">
    <property type="protein sequence ID" value="KAK9687259.1"/>
    <property type="molecule type" value="Genomic_DNA"/>
</dbReference>
<dbReference type="SUPFAM" id="SSF51445">
    <property type="entry name" value="(Trans)glycosidases"/>
    <property type="match status" value="1"/>
</dbReference>
<evidence type="ECO:0000256" key="7">
    <source>
        <dbReference type="PROSITE-ProRule" id="PRU10055"/>
    </source>
</evidence>
<reference evidence="11 12" key="1">
    <citation type="journal article" date="2024" name="BMC Genomics">
        <title>De novo assembly and annotation of Popillia japonica's genome with initial clues to its potential as an invasive pest.</title>
        <authorList>
            <person name="Cucini C."/>
            <person name="Boschi S."/>
            <person name="Funari R."/>
            <person name="Cardaioli E."/>
            <person name="Iannotti N."/>
            <person name="Marturano G."/>
            <person name="Paoli F."/>
            <person name="Bruttini M."/>
            <person name="Carapelli A."/>
            <person name="Frati F."/>
            <person name="Nardi F."/>
        </authorList>
    </citation>
    <scope>NUCLEOTIDE SEQUENCE [LARGE SCALE GENOMIC DNA]</scope>
    <source>
        <strain evidence="11">DMR45628</strain>
    </source>
</reference>
<dbReference type="FunFam" id="3.20.20.80:FF:000013">
    <property type="entry name" value="lactase-phlorizin hydrolase"/>
    <property type="match status" value="1"/>
</dbReference>
<dbReference type="PRINTS" id="PR00131">
    <property type="entry name" value="GLHYDRLASE1"/>
</dbReference>
<evidence type="ECO:0000256" key="6">
    <source>
        <dbReference type="ARBA" id="ARBA00023295"/>
    </source>
</evidence>
<dbReference type="AlphaFoldDB" id="A0AAW1ID16"/>
<dbReference type="InterPro" id="IPR033132">
    <property type="entry name" value="GH_1_N_CS"/>
</dbReference>
<evidence type="ECO:0000256" key="8">
    <source>
        <dbReference type="RuleBase" id="RU003690"/>
    </source>
</evidence>
<keyword evidence="12" id="KW-1185">Reference proteome</keyword>
<keyword evidence="5" id="KW-0325">Glycoprotein</keyword>
<evidence type="ECO:0000313" key="11">
    <source>
        <dbReference type="EMBL" id="KAK9687259.1"/>
    </source>
</evidence>
<accession>A0AAW1ID16</accession>
<evidence type="ECO:0000256" key="3">
    <source>
        <dbReference type="ARBA" id="ARBA00012744"/>
    </source>
</evidence>
<dbReference type="GO" id="GO:0005975">
    <property type="term" value="P:carbohydrate metabolic process"/>
    <property type="evidence" value="ECO:0007669"/>
    <property type="project" value="InterPro"/>
</dbReference>
<comment type="caution">
    <text evidence="11">The sequence shown here is derived from an EMBL/GenBank/DDBJ whole genome shotgun (WGS) entry which is preliminary data.</text>
</comment>
<dbReference type="InterPro" id="IPR017853">
    <property type="entry name" value="GH"/>
</dbReference>
<dbReference type="Proteomes" id="UP001458880">
    <property type="component" value="Unassembled WGS sequence"/>
</dbReference>
<feature type="active site" description="Nucleophile" evidence="7">
    <location>
        <position position="400"/>
    </location>
</feature>
<dbReference type="Pfam" id="PF00232">
    <property type="entry name" value="Glyco_hydro_1"/>
    <property type="match status" value="1"/>
</dbReference>
<dbReference type="EC" id="3.2.1.21" evidence="3"/>
<dbReference type="Gene3D" id="3.20.20.80">
    <property type="entry name" value="Glycosidases"/>
    <property type="match status" value="1"/>
</dbReference>
<comment type="similarity">
    <text evidence="1 8">Belongs to the glycosyl hydrolase 1 family.</text>
</comment>
<evidence type="ECO:0000256" key="4">
    <source>
        <dbReference type="ARBA" id="ARBA00022801"/>
    </source>
</evidence>